<keyword evidence="3" id="KW-0378">Hydrolase</keyword>
<evidence type="ECO:0000313" key="4">
    <source>
        <dbReference type="Proteomes" id="UP000815846"/>
    </source>
</evidence>
<reference evidence="3 4" key="1">
    <citation type="submission" date="2019-08" db="EMBL/GenBank/DDBJ databases">
        <title>Microbe sample from Colwellia echini.</title>
        <authorList>
            <person name="Christiansen L."/>
            <person name="Pathiraja D."/>
            <person name="Schultz-Johansen M."/>
            <person name="Choi I.-G."/>
            <person name="Stougaard P."/>
        </authorList>
    </citation>
    <scope>NUCLEOTIDE SEQUENCE [LARGE SCALE GENOMIC DNA]</scope>
    <source>
        <strain evidence="3 4">A3</strain>
    </source>
</reference>
<dbReference type="PANTHER" id="PTHR10963">
    <property type="entry name" value="GLYCOSYL HYDROLASE-RELATED"/>
    <property type="match status" value="1"/>
</dbReference>
<gene>
    <name evidence="3" type="ORF">CWS31_006590</name>
</gene>
<dbReference type="InterPro" id="IPR050546">
    <property type="entry name" value="Glycosyl_Hydrlase_16"/>
</dbReference>
<dbReference type="CDD" id="cd08023">
    <property type="entry name" value="GH16_laminarinase_like"/>
    <property type="match status" value="1"/>
</dbReference>
<protein>
    <submittedName>
        <fullName evidence="3">Glycoside hydrolase family 16 protein</fullName>
    </submittedName>
</protein>
<evidence type="ECO:0000259" key="2">
    <source>
        <dbReference type="PROSITE" id="PS51762"/>
    </source>
</evidence>
<dbReference type="InterPro" id="IPR013320">
    <property type="entry name" value="ConA-like_dom_sf"/>
</dbReference>
<dbReference type="GO" id="GO:0016787">
    <property type="term" value="F:hydrolase activity"/>
    <property type="evidence" value="ECO:0007669"/>
    <property type="project" value="UniProtKB-KW"/>
</dbReference>
<name>A0ABY3MYE6_9GAMM</name>
<sequence>MTKTSLKPLYLSGALSLASCGLISCSSISNDIDNASDLNVQPFNGTQVSDYKLAWSDEFSGNNVDEDRWHYRLDCKHWSKQQKENTSVGNGVLSIHLKKETVACPDNKWLQPGQNEGDTPAGVVQYTAGGLISNKEMRYGYYEARLKTPSGAGWHSSFWMMRDGIKAGDPAYSQIELDPFENDSIDNQHYQIDAHQWRPKPGTEDPGKTQNKVGTKQVRFTDDTRLDEFHVYGMEFTETTLRYFFDGKLMKETAFSAEQYKHNDVSIWLTGLGTFLGNTKAVDDTQLPEQMQVDYVRFYKKQ</sequence>
<evidence type="ECO:0000256" key="1">
    <source>
        <dbReference type="ARBA" id="ARBA00006865"/>
    </source>
</evidence>
<comment type="caution">
    <text evidence="3">The sequence shown here is derived from an EMBL/GenBank/DDBJ whole genome shotgun (WGS) entry which is preliminary data.</text>
</comment>
<organism evidence="3 4">
    <name type="scientific">Colwellia echini</name>
    <dbReference type="NCBI Taxonomy" id="1982103"/>
    <lineage>
        <taxon>Bacteria</taxon>
        <taxon>Pseudomonadati</taxon>
        <taxon>Pseudomonadota</taxon>
        <taxon>Gammaproteobacteria</taxon>
        <taxon>Alteromonadales</taxon>
        <taxon>Colwelliaceae</taxon>
        <taxon>Colwellia</taxon>
    </lineage>
</organism>
<keyword evidence="4" id="KW-1185">Reference proteome</keyword>
<evidence type="ECO:0000313" key="3">
    <source>
        <dbReference type="EMBL" id="TYK66258.1"/>
    </source>
</evidence>
<dbReference type="Gene3D" id="2.60.120.200">
    <property type="match status" value="1"/>
</dbReference>
<proteinExistence type="inferred from homology"/>
<dbReference type="RefSeq" id="WP_148747715.1">
    <property type="nucleotide sequence ID" value="NZ_PJAI02000005.1"/>
</dbReference>
<comment type="similarity">
    <text evidence="1">Belongs to the glycosyl hydrolase 16 family.</text>
</comment>
<feature type="domain" description="GH16" evidence="2">
    <location>
        <begin position="36"/>
        <end position="302"/>
    </location>
</feature>
<dbReference type="EMBL" id="PJAI02000005">
    <property type="protein sequence ID" value="TYK66258.1"/>
    <property type="molecule type" value="Genomic_DNA"/>
</dbReference>
<dbReference type="InterPro" id="IPR000757">
    <property type="entry name" value="Beta-glucanase-like"/>
</dbReference>
<dbReference type="Proteomes" id="UP000815846">
    <property type="component" value="Unassembled WGS sequence"/>
</dbReference>
<dbReference type="PROSITE" id="PS51257">
    <property type="entry name" value="PROKAR_LIPOPROTEIN"/>
    <property type="match status" value="1"/>
</dbReference>
<dbReference type="PANTHER" id="PTHR10963:SF55">
    <property type="entry name" value="GLYCOSIDE HYDROLASE FAMILY 16 PROTEIN"/>
    <property type="match status" value="1"/>
</dbReference>
<accession>A0ABY3MYE6</accession>
<dbReference type="Pfam" id="PF00722">
    <property type="entry name" value="Glyco_hydro_16"/>
    <property type="match status" value="1"/>
</dbReference>
<dbReference type="PROSITE" id="PS51762">
    <property type="entry name" value="GH16_2"/>
    <property type="match status" value="1"/>
</dbReference>
<dbReference type="SUPFAM" id="SSF49899">
    <property type="entry name" value="Concanavalin A-like lectins/glucanases"/>
    <property type="match status" value="1"/>
</dbReference>